<keyword evidence="3" id="KW-1185">Reference proteome</keyword>
<feature type="compositionally biased region" description="Basic and acidic residues" evidence="1">
    <location>
        <begin position="42"/>
        <end position="55"/>
    </location>
</feature>
<evidence type="ECO:0000313" key="3">
    <source>
        <dbReference type="Proteomes" id="UP000030671"/>
    </source>
</evidence>
<dbReference type="HOGENOM" id="CLU_2654799_0_0_1"/>
<protein>
    <submittedName>
        <fullName evidence="2">Uncharacterized protein</fullName>
    </submittedName>
</protein>
<dbReference type="GeneID" id="20667769"/>
<dbReference type="OrthoDB" id="2441642at2759"/>
<dbReference type="KEGG" id="hir:HETIRDRAFT_162418"/>
<dbReference type="AlphaFoldDB" id="W4JQA8"/>
<proteinExistence type="predicted"/>
<gene>
    <name evidence="2" type="ORF">HETIRDRAFT_162418</name>
</gene>
<evidence type="ECO:0000313" key="2">
    <source>
        <dbReference type="EMBL" id="ETW75659.1"/>
    </source>
</evidence>
<sequence length="76" mass="8732">MNTFSSGEMYEAQDQCEDQESRQEMKQSIQNNVGFASEQDGTGDRRQKIVHEHELYNTNESAASQSQKGRRFHGFS</sequence>
<name>W4JQA8_HETIT</name>
<feature type="region of interest" description="Disordered" evidence="1">
    <location>
        <begin position="1"/>
        <end position="76"/>
    </location>
</feature>
<reference evidence="2 3" key="1">
    <citation type="journal article" date="2012" name="New Phytol.">
        <title>Insight into trade-off between wood decay and parasitism from the genome of a fungal forest pathogen.</title>
        <authorList>
            <person name="Olson A."/>
            <person name="Aerts A."/>
            <person name="Asiegbu F."/>
            <person name="Belbahri L."/>
            <person name="Bouzid O."/>
            <person name="Broberg A."/>
            <person name="Canback B."/>
            <person name="Coutinho P.M."/>
            <person name="Cullen D."/>
            <person name="Dalman K."/>
            <person name="Deflorio G."/>
            <person name="van Diepen L.T."/>
            <person name="Dunand C."/>
            <person name="Duplessis S."/>
            <person name="Durling M."/>
            <person name="Gonthier P."/>
            <person name="Grimwood J."/>
            <person name="Fossdal C.G."/>
            <person name="Hansson D."/>
            <person name="Henrissat B."/>
            <person name="Hietala A."/>
            <person name="Himmelstrand K."/>
            <person name="Hoffmeister D."/>
            <person name="Hogberg N."/>
            <person name="James T.Y."/>
            <person name="Karlsson M."/>
            <person name="Kohler A."/>
            <person name="Kues U."/>
            <person name="Lee Y.H."/>
            <person name="Lin Y.C."/>
            <person name="Lind M."/>
            <person name="Lindquist E."/>
            <person name="Lombard V."/>
            <person name="Lucas S."/>
            <person name="Lunden K."/>
            <person name="Morin E."/>
            <person name="Murat C."/>
            <person name="Park J."/>
            <person name="Raffaello T."/>
            <person name="Rouze P."/>
            <person name="Salamov A."/>
            <person name="Schmutz J."/>
            <person name="Solheim H."/>
            <person name="Stahlberg J."/>
            <person name="Velez H."/>
            <person name="de Vries R.P."/>
            <person name="Wiebenga A."/>
            <person name="Woodward S."/>
            <person name="Yakovlev I."/>
            <person name="Garbelotto M."/>
            <person name="Martin F."/>
            <person name="Grigoriev I.V."/>
            <person name="Stenlid J."/>
        </authorList>
    </citation>
    <scope>NUCLEOTIDE SEQUENCE [LARGE SCALE GENOMIC DNA]</scope>
    <source>
        <strain evidence="2 3">TC 32-1</strain>
    </source>
</reference>
<evidence type="ECO:0000256" key="1">
    <source>
        <dbReference type="SAM" id="MobiDB-lite"/>
    </source>
</evidence>
<dbReference type="Proteomes" id="UP000030671">
    <property type="component" value="Unassembled WGS sequence"/>
</dbReference>
<organism evidence="2 3">
    <name type="scientific">Heterobasidion irregulare (strain TC 32-1)</name>
    <dbReference type="NCBI Taxonomy" id="747525"/>
    <lineage>
        <taxon>Eukaryota</taxon>
        <taxon>Fungi</taxon>
        <taxon>Dikarya</taxon>
        <taxon>Basidiomycota</taxon>
        <taxon>Agaricomycotina</taxon>
        <taxon>Agaricomycetes</taxon>
        <taxon>Russulales</taxon>
        <taxon>Bondarzewiaceae</taxon>
        <taxon>Heterobasidion</taxon>
        <taxon>Heterobasidion annosum species complex</taxon>
    </lineage>
</organism>
<accession>W4JQA8</accession>
<dbReference type="InParanoid" id="W4JQA8"/>
<dbReference type="EMBL" id="KI925465">
    <property type="protein sequence ID" value="ETW75659.1"/>
    <property type="molecule type" value="Genomic_DNA"/>
</dbReference>
<feature type="compositionally biased region" description="Polar residues" evidence="1">
    <location>
        <begin position="56"/>
        <end position="67"/>
    </location>
</feature>
<dbReference type="RefSeq" id="XP_009551925.1">
    <property type="nucleotide sequence ID" value="XM_009553630.1"/>
</dbReference>